<feature type="transmembrane region" description="Helical" evidence="1">
    <location>
        <begin position="1228"/>
        <end position="1251"/>
    </location>
</feature>
<keyword evidence="1" id="KW-0812">Transmembrane</keyword>
<reference evidence="4 5" key="1">
    <citation type="submission" date="2023-07" db="EMBL/GenBank/DDBJ databases">
        <title>Closed genoem sequence of Methanomicrococcus sp. Hf6.</title>
        <authorList>
            <person name="Poehlein A."/>
            <person name="Protasov E."/>
            <person name="Platt K."/>
            <person name="Reeh H."/>
            <person name="Daniel R."/>
            <person name="Brune A."/>
        </authorList>
    </citation>
    <scope>NUCLEOTIDE SEQUENCE [LARGE SCALE GENOMIC DNA]</scope>
    <source>
        <strain evidence="4 5">Hf6</strain>
    </source>
</reference>
<feature type="domain" description="S-layer family duplication" evidence="3">
    <location>
        <begin position="406"/>
        <end position="652"/>
    </location>
</feature>
<evidence type="ECO:0000259" key="3">
    <source>
        <dbReference type="Pfam" id="PF07752"/>
    </source>
</evidence>
<evidence type="ECO:0000313" key="5">
    <source>
        <dbReference type="Proteomes" id="UP001302978"/>
    </source>
</evidence>
<dbReference type="RefSeq" id="WP_316556847.1">
    <property type="nucleotide sequence ID" value="NZ_CP131059.1"/>
</dbReference>
<keyword evidence="1" id="KW-1133">Transmembrane helix</keyword>
<feature type="domain" description="CARDB" evidence="2">
    <location>
        <begin position="1123"/>
        <end position="1199"/>
    </location>
</feature>
<sequence>MKGLLKYAVVLLILLSMAGMASATISVSDDGGTGDTSSYSIEISWNDDNPTPSGYLLVITGPDGATTEVYNNSASSPYTFSSTTLTAGNYLATVSNDSDSTDFGTTSFSVAAPAAVLAQPSITNFKSTSDSTGTQFNVTWDWTQVNDETLQINSKGTWTDVTGNTAMVGGNVSEDTVILIRATNGTSPNILYSDFVPVATFEYVNITEVNTTNSITWTLSNWTNYINYTVNNSTTTVSSGDTVTGNTITVNSLTAGETYTLEVRGTDGTNYSLFNTNTVTLAAANLFDVTEMEDFLNSDGTVKTLDDIEKGTTFKLKAVTTSAVSFSWVLNYTDDTTNNPIETKNNVTSATEDTFEWKPDTTGNYTLELTIDDGTNPTQTLTWTLKVIPSTTGDRIWDESDPDKSLGDTYNWTARSFSGFYYDLDTGQGSEFMKIENIGRTIAKGDIYYETTTSDVDFEYDGWDSYQIVGFMGDKYYAGSGSDSLMKNGNLSKVLIDNDDSENYRVGQYIALEEGYSVRIDQIDVNGNAALLVVEKDGKELNSSVVNINNNATFTYEKNISGTKVPFIMIHVRSVFMGTESSLVTIDGIFQISDDLVKLESGTEIDKMEIDSVNIDSSTGNGTITMTNSERVSLSQDSEVTLMGKMKFIVADSSTLRFAPTIEYTDPGIYEIRGTVSDFGNSEYIVYEWTPQNFEGFYYDINDDIADSESITIETDLSSTRRIADGELIYTANTTVVDYEYDGWTNYVVIGFMGEKYYAGTGGGLLSNGNLSKVLVDTDEKRNMYVNQSLSLEEGVSVRASQIDVNGNRALLVVEKDGKELYSEIVQSGSDLNYSKKIGSGSENTTFVRVHVDAVFMGTESSLVTISGIFQASDELTKIEEGTTYGKMEVTSVSSTGIVMENDGSITLSNGDDVEFMKVGNNSMYFKVGDSDDNTLRFAPVVEKEIGSSDPLDVQLSDSSVVSGDTVTITVLDRGVTIEGVTVTINGSTVGTTNSSGEINYTTSAVGTFRVNAEKSGYTAGNASLTVAEKLINMTVRVSPETVYFGTAATITATDSLNGTALGDAEVFISGEKVGTTNSSGMLSHTFNTTGNVTINVMKDKYNNGTTTINVSQEVAFVYSSFSMSPDEPSAKKAIKLTFTVTNNGIKDGSHDMSLILRDSSGNIVAQDNSTVSVDMGKSKNVSLSVKPTEEGTYTLTLVETSSGNRTIDLPSSMSTVTVGEAKFGSTILYIILAFLAIIVIAVIGFVAYLFGVKGATKDNYQYVAQEIFDDVKSKFKKK</sequence>
<organism evidence="4 5">
    <name type="scientific">Methanimicrococcus hongohii</name>
    <dbReference type="NCBI Taxonomy" id="3028295"/>
    <lineage>
        <taxon>Archaea</taxon>
        <taxon>Methanobacteriati</taxon>
        <taxon>Methanobacteriota</taxon>
        <taxon>Stenosarchaea group</taxon>
        <taxon>Methanomicrobia</taxon>
        <taxon>Methanosarcinales</taxon>
        <taxon>Methanosarcinaceae</taxon>
        <taxon>Methanimicrococcus</taxon>
    </lineage>
</organism>
<evidence type="ECO:0000313" key="4">
    <source>
        <dbReference type="EMBL" id="WNY23705.1"/>
    </source>
</evidence>
<proteinExistence type="predicted"/>
<dbReference type="NCBIfam" id="TIGR01567">
    <property type="entry name" value="S_layer_rel_Mac"/>
    <property type="match status" value="2"/>
</dbReference>
<feature type="domain" description="S-layer family duplication" evidence="3">
    <location>
        <begin position="686"/>
        <end position="929"/>
    </location>
</feature>
<accession>A0AA96ZSS0</accession>
<keyword evidence="1" id="KW-0472">Membrane</keyword>
<dbReference type="EMBL" id="CP131059">
    <property type="protein sequence ID" value="WNY23705.1"/>
    <property type="molecule type" value="Genomic_DNA"/>
</dbReference>
<protein>
    <recommendedName>
        <fullName evidence="6">S-layer protein</fullName>
    </recommendedName>
</protein>
<dbReference type="Gene3D" id="2.60.40.10">
    <property type="entry name" value="Immunoglobulins"/>
    <property type="match status" value="1"/>
</dbReference>
<dbReference type="AlphaFoldDB" id="A0AA96ZSS0"/>
<keyword evidence="5" id="KW-1185">Reference proteome</keyword>
<dbReference type="KEGG" id="mehf:MmiHf6_10180"/>
<name>A0AA96ZSS0_9EURY</name>
<dbReference type="Gene3D" id="2.60.40.4190">
    <property type="match status" value="2"/>
</dbReference>
<evidence type="ECO:0008006" key="6">
    <source>
        <dbReference type="Google" id="ProtNLM"/>
    </source>
</evidence>
<dbReference type="InterPro" id="IPR011635">
    <property type="entry name" value="CARDB"/>
</dbReference>
<dbReference type="Pfam" id="PF07705">
    <property type="entry name" value="CARDB"/>
    <property type="match status" value="1"/>
</dbReference>
<dbReference type="Pfam" id="PF07752">
    <property type="entry name" value="S-layer"/>
    <property type="match status" value="2"/>
</dbReference>
<dbReference type="InterPro" id="IPR013783">
    <property type="entry name" value="Ig-like_fold"/>
</dbReference>
<dbReference type="Proteomes" id="UP001302978">
    <property type="component" value="Chromosome"/>
</dbReference>
<evidence type="ECO:0000256" key="1">
    <source>
        <dbReference type="SAM" id="Phobius"/>
    </source>
</evidence>
<gene>
    <name evidence="4" type="ORF">MmiHf6_10180</name>
</gene>
<dbReference type="GeneID" id="85195564"/>
<evidence type="ECO:0000259" key="2">
    <source>
        <dbReference type="Pfam" id="PF07705"/>
    </source>
</evidence>
<dbReference type="Gene3D" id="2.60.98.40">
    <property type="match status" value="2"/>
</dbReference>
<dbReference type="InterPro" id="IPR006457">
    <property type="entry name" value="S_layer-rel_Mac"/>
</dbReference>